<evidence type="ECO:0000313" key="2">
    <source>
        <dbReference type="Proteomes" id="UP000270296"/>
    </source>
</evidence>
<dbReference type="Proteomes" id="UP000270296">
    <property type="component" value="Unassembled WGS sequence"/>
</dbReference>
<evidence type="ECO:0000313" key="3">
    <source>
        <dbReference type="WBParaSite" id="SBAD_0000700201-mRNA-1"/>
    </source>
</evidence>
<gene>
    <name evidence="1" type="ORF">SBAD_LOCUS6739</name>
</gene>
<protein>
    <submittedName>
        <fullName evidence="3">GGACT domain-containing protein</fullName>
    </submittedName>
</protein>
<reference evidence="1 2" key="2">
    <citation type="submission" date="2018-11" db="EMBL/GenBank/DDBJ databases">
        <authorList>
            <consortium name="Pathogen Informatics"/>
        </authorList>
    </citation>
    <scope>NUCLEOTIDE SEQUENCE [LARGE SCALE GENOMIC DNA]</scope>
</reference>
<sequence>MLSQSSICHLDNPAVTSILSLFCYPLSTSGRIASVLKTPHNQLDDLQAVFVPGETSAQPRFLGQTQLQLTMQQKCHEIEHLCDGSAEVVVYDSADRVEGNAVYDSVWFLRRSAAYG</sequence>
<accession>A0A183ISZ2</accession>
<evidence type="ECO:0000313" key="1">
    <source>
        <dbReference type="EMBL" id="VDP10711.1"/>
    </source>
</evidence>
<dbReference type="WBParaSite" id="SBAD_0000700201-mRNA-1">
    <property type="protein sequence ID" value="SBAD_0000700201-mRNA-1"/>
    <property type="gene ID" value="SBAD_0000700201"/>
</dbReference>
<dbReference type="EMBL" id="UZAM01010008">
    <property type="protein sequence ID" value="VDP10711.1"/>
    <property type="molecule type" value="Genomic_DNA"/>
</dbReference>
<reference evidence="3" key="1">
    <citation type="submission" date="2016-06" db="UniProtKB">
        <authorList>
            <consortium name="WormBaseParasite"/>
        </authorList>
    </citation>
    <scope>IDENTIFICATION</scope>
</reference>
<keyword evidence="2" id="KW-1185">Reference proteome</keyword>
<dbReference type="AlphaFoldDB" id="A0A183ISZ2"/>
<proteinExistence type="predicted"/>
<organism evidence="3">
    <name type="scientific">Soboliphyme baturini</name>
    <dbReference type="NCBI Taxonomy" id="241478"/>
    <lineage>
        <taxon>Eukaryota</taxon>
        <taxon>Metazoa</taxon>
        <taxon>Ecdysozoa</taxon>
        <taxon>Nematoda</taxon>
        <taxon>Enoplea</taxon>
        <taxon>Dorylaimia</taxon>
        <taxon>Dioctophymatida</taxon>
        <taxon>Dioctophymatoidea</taxon>
        <taxon>Soboliphymatidae</taxon>
        <taxon>Soboliphyme</taxon>
    </lineage>
</organism>
<name>A0A183ISZ2_9BILA</name>